<sequence>MLLSPLFLFEPFKFTIGTIASRVSSLLRANQSAFREYRELLVSADTGAVRSLQQFDSQWQDYYRAKRSSDDDKEPEDAALLRTKAPATSSMAPDNTCQADENTSTMKLFLTIFFLSQQLSHHLRA</sequence>
<name>A0A8J5J781_9STRA</name>
<evidence type="ECO:0000313" key="3">
    <source>
        <dbReference type="Proteomes" id="UP000709295"/>
    </source>
</evidence>
<comment type="caution">
    <text evidence="2">The sequence shown here is derived from an EMBL/GenBank/DDBJ whole genome shotgun (WGS) entry which is preliminary data.</text>
</comment>
<evidence type="ECO:0000256" key="1">
    <source>
        <dbReference type="SAM" id="MobiDB-lite"/>
    </source>
</evidence>
<reference evidence="2" key="1">
    <citation type="submission" date="2021-01" db="EMBL/GenBank/DDBJ databases">
        <title>Phytophthora aleatoria, a newly-described species from Pinus radiata is distinct from Phytophthora cactorum isolates based on comparative genomics.</title>
        <authorList>
            <person name="Mcdougal R."/>
            <person name="Panda P."/>
            <person name="Williams N."/>
            <person name="Studholme D.J."/>
        </authorList>
    </citation>
    <scope>NUCLEOTIDE SEQUENCE</scope>
    <source>
        <strain evidence="2">NZFS 4037</strain>
    </source>
</reference>
<proteinExistence type="predicted"/>
<keyword evidence="3" id="KW-1185">Reference proteome</keyword>
<feature type="compositionally biased region" description="Polar residues" evidence="1">
    <location>
        <begin position="86"/>
        <end position="96"/>
    </location>
</feature>
<evidence type="ECO:0000313" key="2">
    <source>
        <dbReference type="EMBL" id="KAG6967176.1"/>
    </source>
</evidence>
<gene>
    <name evidence="2" type="ORF">JG688_00006435</name>
</gene>
<dbReference type="AlphaFoldDB" id="A0A8J5J781"/>
<organism evidence="2 3">
    <name type="scientific">Phytophthora aleatoria</name>
    <dbReference type="NCBI Taxonomy" id="2496075"/>
    <lineage>
        <taxon>Eukaryota</taxon>
        <taxon>Sar</taxon>
        <taxon>Stramenopiles</taxon>
        <taxon>Oomycota</taxon>
        <taxon>Peronosporomycetes</taxon>
        <taxon>Peronosporales</taxon>
        <taxon>Peronosporaceae</taxon>
        <taxon>Phytophthora</taxon>
    </lineage>
</organism>
<feature type="region of interest" description="Disordered" evidence="1">
    <location>
        <begin position="66"/>
        <end position="96"/>
    </location>
</feature>
<accession>A0A8J5J781</accession>
<protein>
    <submittedName>
        <fullName evidence="2">Uncharacterized protein</fullName>
    </submittedName>
</protein>
<dbReference type="Proteomes" id="UP000709295">
    <property type="component" value="Unassembled WGS sequence"/>
</dbReference>
<dbReference type="EMBL" id="JAENGY010000281">
    <property type="protein sequence ID" value="KAG6967176.1"/>
    <property type="molecule type" value="Genomic_DNA"/>
</dbReference>